<dbReference type="Pfam" id="PF01694">
    <property type="entry name" value="Rhomboid"/>
    <property type="match status" value="1"/>
</dbReference>
<feature type="transmembrane region" description="Helical" evidence="6">
    <location>
        <begin position="224"/>
        <end position="244"/>
    </location>
</feature>
<sequence length="319" mass="36510">MGRAIKYEEFSNIVLGKHNDDDSSSYGSQRGLKDRKKSMGKFAEVLSVACTNTTQQLMVDEHLVKYKCLPPPFFMISVTLAQIIVYIVYTSKSGWYTDALDSIASQQNELMYYPNRRHEAWRYISYWLLHQGFIDLIFNVVLQIVLGVPLEIMFSWWRMAIVWCMGILAGSLGHSLTDHYEGLAGAAGGAYAIMAAHCLMLWTDRTRLNDDLTHSRNRRILCSLPLRICFMLLIFIPQVSLAVYRRWFLDPIHVRVGIAAHISGLLAGLVIAEPFLKDIKRLPWQDRSGFMALFIFLMFVGGTVIFNIVYNGYPEEVYI</sequence>
<evidence type="ECO:0000256" key="2">
    <source>
        <dbReference type="ARBA" id="ARBA00009045"/>
    </source>
</evidence>
<dbReference type="InterPro" id="IPR022764">
    <property type="entry name" value="Peptidase_S54_rhomboid_dom"/>
</dbReference>
<gene>
    <name evidence="8" type="ORF">GSLYS_00011711001</name>
</gene>
<dbReference type="SUPFAM" id="SSF144091">
    <property type="entry name" value="Rhomboid-like"/>
    <property type="match status" value="1"/>
</dbReference>
<evidence type="ECO:0000259" key="7">
    <source>
        <dbReference type="Pfam" id="PF01694"/>
    </source>
</evidence>
<feature type="transmembrane region" description="Helical" evidence="6">
    <location>
        <begin position="183"/>
        <end position="203"/>
    </location>
</feature>
<feature type="transmembrane region" description="Helical" evidence="6">
    <location>
        <begin position="124"/>
        <end position="148"/>
    </location>
</feature>
<comment type="caution">
    <text evidence="8">The sequence shown here is derived from an EMBL/GenBank/DDBJ whole genome shotgun (WGS) entry which is preliminary data.</text>
</comment>
<name>A0AAV2HUL7_LYMST</name>
<feature type="transmembrane region" description="Helical" evidence="6">
    <location>
        <begin position="160"/>
        <end position="177"/>
    </location>
</feature>
<comment type="similarity">
    <text evidence="2">Belongs to the peptidase S54 family.</text>
</comment>
<proteinExistence type="inferred from homology"/>
<dbReference type="InterPro" id="IPR035952">
    <property type="entry name" value="Rhomboid-like_sf"/>
</dbReference>
<dbReference type="Gene3D" id="1.20.1540.10">
    <property type="entry name" value="Rhomboid-like"/>
    <property type="match status" value="1"/>
</dbReference>
<reference evidence="8 9" key="1">
    <citation type="submission" date="2024-04" db="EMBL/GenBank/DDBJ databases">
        <authorList>
            <consortium name="Genoscope - CEA"/>
            <person name="William W."/>
        </authorList>
    </citation>
    <scope>NUCLEOTIDE SEQUENCE [LARGE SCALE GENOMIC DNA]</scope>
</reference>
<keyword evidence="4 6" id="KW-1133">Transmembrane helix</keyword>
<organism evidence="8 9">
    <name type="scientific">Lymnaea stagnalis</name>
    <name type="common">Great pond snail</name>
    <name type="synonym">Helix stagnalis</name>
    <dbReference type="NCBI Taxonomy" id="6523"/>
    <lineage>
        <taxon>Eukaryota</taxon>
        <taxon>Metazoa</taxon>
        <taxon>Spiralia</taxon>
        <taxon>Lophotrochozoa</taxon>
        <taxon>Mollusca</taxon>
        <taxon>Gastropoda</taxon>
        <taxon>Heterobranchia</taxon>
        <taxon>Euthyneura</taxon>
        <taxon>Panpulmonata</taxon>
        <taxon>Hygrophila</taxon>
        <taxon>Lymnaeoidea</taxon>
        <taxon>Lymnaeidae</taxon>
        <taxon>Lymnaea</taxon>
    </lineage>
</organism>
<dbReference type="EMBL" id="CAXITT010000276">
    <property type="protein sequence ID" value="CAL1537809.1"/>
    <property type="molecule type" value="Genomic_DNA"/>
</dbReference>
<evidence type="ECO:0000256" key="6">
    <source>
        <dbReference type="SAM" id="Phobius"/>
    </source>
</evidence>
<dbReference type="InterPro" id="IPR051739">
    <property type="entry name" value="Rhomboid_IM_Serine_Proteases"/>
</dbReference>
<dbReference type="GO" id="GO:0004252">
    <property type="term" value="F:serine-type endopeptidase activity"/>
    <property type="evidence" value="ECO:0007669"/>
    <property type="project" value="InterPro"/>
</dbReference>
<dbReference type="Proteomes" id="UP001497497">
    <property type="component" value="Unassembled WGS sequence"/>
</dbReference>
<keyword evidence="9" id="KW-1185">Reference proteome</keyword>
<comment type="subcellular location">
    <subcellularLocation>
        <location evidence="1">Membrane</location>
        <topology evidence="1">Multi-pass membrane protein</topology>
    </subcellularLocation>
</comment>
<evidence type="ECO:0000256" key="3">
    <source>
        <dbReference type="ARBA" id="ARBA00022692"/>
    </source>
</evidence>
<evidence type="ECO:0000256" key="5">
    <source>
        <dbReference type="ARBA" id="ARBA00023136"/>
    </source>
</evidence>
<evidence type="ECO:0000256" key="4">
    <source>
        <dbReference type="ARBA" id="ARBA00022989"/>
    </source>
</evidence>
<feature type="transmembrane region" description="Helical" evidence="6">
    <location>
        <begin position="288"/>
        <end position="310"/>
    </location>
</feature>
<keyword evidence="3 6" id="KW-0812">Transmembrane</keyword>
<feature type="transmembrane region" description="Helical" evidence="6">
    <location>
        <begin position="256"/>
        <end position="276"/>
    </location>
</feature>
<feature type="domain" description="Peptidase S54 rhomboid" evidence="7">
    <location>
        <begin position="118"/>
        <end position="273"/>
    </location>
</feature>
<dbReference type="GO" id="GO:0016020">
    <property type="term" value="C:membrane"/>
    <property type="evidence" value="ECO:0007669"/>
    <property type="project" value="UniProtKB-SubCell"/>
</dbReference>
<keyword evidence="5 6" id="KW-0472">Membrane</keyword>
<dbReference type="AlphaFoldDB" id="A0AAV2HUL7"/>
<evidence type="ECO:0000256" key="1">
    <source>
        <dbReference type="ARBA" id="ARBA00004141"/>
    </source>
</evidence>
<dbReference type="PANTHER" id="PTHR45840">
    <property type="entry name" value="RHOMBOID-RELATED PROTEIN"/>
    <property type="match status" value="1"/>
</dbReference>
<feature type="transmembrane region" description="Helical" evidence="6">
    <location>
        <begin position="72"/>
        <end position="89"/>
    </location>
</feature>
<accession>A0AAV2HUL7</accession>
<protein>
    <recommendedName>
        <fullName evidence="7">Peptidase S54 rhomboid domain-containing protein</fullName>
    </recommendedName>
</protein>
<dbReference type="PANTHER" id="PTHR45840:SF2">
    <property type="entry name" value="PROTEIN RHOMBOID-RELATED"/>
    <property type="match status" value="1"/>
</dbReference>
<evidence type="ECO:0000313" key="8">
    <source>
        <dbReference type="EMBL" id="CAL1537809.1"/>
    </source>
</evidence>
<evidence type="ECO:0000313" key="9">
    <source>
        <dbReference type="Proteomes" id="UP001497497"/>
    </source>
</evidence>